<reference evidence="1 2" key="1">
    <citation type="submission" date="2017-02" db="EMBL/GenBank/DDBJ databases">
        <title>Genomes of Trichoderma spp. with biocontrol activity.</title>
        <authorList>
            <person name="Gardiner D."/>
            <person name="Kazan K."/>
            <person name="Vos C."/>
            <person name="Harvey P."/>
        </authorList>
    </citation>
    <scope>NUCLEOTIDE SEQUENCE [LARGE SCALE GENOMIC DNA]</scope>
    <source>
        <strain evidence="1 2">A5MH</strain>
    </source>
</reference>
<organism evidence="1 2">
    <name type="scientific">Trichoderma gamsii</name>
    <dbReference type="NCBI Taxonomy" id="398673"/>
    <lineage>
        <taxon>Eukaryota</taxon>
        <taxon>Fungi</taxon>
        <taxon>Dikarya</taxon>
        <taxon>Ascomycota</taxon>
        <taxon>Pezizomycotina</taxon>
        <taxon>Sordariomycetes</taxon>
        <taxon>Hypocreomycetidae</taxon>
        <taxon>Hypocreales</taxon>
        <taxon>Hypocreaceae</taxon>
        <taxon>Trichoderma</taxon>
    </lineage>
</organism>
<gene>
    <name evidence="1" type="ORF">TGAMA5MH_05376</name>
</gene>
<accession>A0A2K0TAV1</accession>
<name>A0A2K0TAV1_9HYPO</name>
<comment type="caution">
    <text evidence="1">The sequence shown here is derived from an EMBL/GenBank/DDBJ whole genome shotgun (WGS) entry which is preliminary data.</text>
</comment>
<evidence type="ECO:0000313" key="2">
    <source>
        <dbReference type="Proteomes" id="UP000236546"/>
    </source>
</evidence>
<dbReference type="EMBL" id="MTYH01000050">
    <property type="protein sequence ID" value="PNP42635.1"/>
    <property type="molecule type" value="Genomic_DNA"/>
</dbReference>
<evidence type="ECO:0000313" key="1">
    <source>
        <dbReference type="EMBL" id="PNP42635.1"/>
    </source>
</evidence>
<dbReference type="Proteomes" id="UP000236546">
    <property type="component" value="Unassembled WGS sequence"/>
</dbReference>
<protein>
    <submittedName>
        <fullName evidence="1">Uncharacterized protein</fullName>
    </submittedName>
</protein>
<sequence>MGLENPGAGGPMVLNNTDPMDELRGISIPELAGLTPMPLIPAPKKSAIPAFERGVKMPLALRSLGYGAHMISFPFRFPYGKG</sequence>
<dbReference type="AlphaFoldDB" id="A0A2K0TAV1"/>
<proteinExistence type="predicted"/>